<dbReference type="STRING" id="327505.A0A2H3HW01"/>
<dbReference type="AlphaFoldDB" id="A0A2H3HW01"/>
<sequence length="337" mass="38445">MPVVTHDVVPDGDIYIVLKNPNAKWTAPLFKLRKHATDKASYIRDKCSMDLPKLLRLGLEPYEYRIRVSSQHLITACPKFKKMLQSPWKESAPVNATSPSESSDQVPCIPAIREISTSGWNVHALVQVLNIIHGRNKEVTRGDTTLRFIADMTVIVNYYECVEAASLAADLWRERVDVPKKYGKESIVLLFISWVFSWDAMFSSMAQLVMEHGEGLEHVETNNLPIATILEKLHKKRQWSFPVVFNRLNHLRGELLQGRMGCNRKCRDMLVGRLGAAKNDMNKKFGNWDRKHKGISVGLVMSTLDNYASPKWRDPDEKGRAHSRDCSIKSLMQPTFN</sequence>
<evidence type="ECO:0000313" key="2">
    <source>
        <dbReference type="Proteomes" id="UP000219602"/>
    </source>
</evidence>
<protein>
    <recommendedName>
        <fullName evidence="3">BTB domain-containing protein</fullName>
    </recommendedName>
</protein>
<evidence type="ECO:0008006" key="3">
    <source>
        <dbReference type="Google" id="ProtNLM"/>
    </source>
</evidence>
<accession>A0A2H3HW01</accession>
<gene>
    <name evidence="1" type="ORF">AU210_001738</name>
</gene>
<comment type="caution">
    <text evidence="1">The sequence shown here is derived from an EMBL/GenBank/DDBJ whole genome shotgun (WGS) entry which is preliminary data.</text>
</comment>
<organism evidence="1 2">
    <name type="scientific">Fusarium oxysporum f. sp. radicis-cucumerinum</name>
    <dbReference type="NCBI Taxonomy" id="327505"/>
    <lineage>
        <taxon>Eukaryota</taxon>
        <taxon>Fungi</taxon>
        <taxon>Dikarya</taxon>
        <taxon>Ascomycota</taxon>
        <taxon>Pezizomycotina</taxon>
        <taxon>Sordariomycetes</taxon>
        <taxon>Hypocreomycetidae</taxon>
        <taxon>Hypocreales</taxon>
        <taxon>Nectriaceae</taxon>
        <taxon>Fusarium</taxon>
        <taxon>Fusarium oxysporum species complex</taxon>
    </lineage>
</organism>
<reference evidence="1 2" key="2">
    <citation type="journal article" date="2017" name="Sci. Rep.">
        <title>A mobile pathogenicity chromosome in Fusarium oxysporum for infection of multiple cucurbit species.</title>
        <authorList>
            <person name="van Dam P."/>
            <person name="Fokkens L."/>
            <person name="Ayukawa Y."/>
            <person name="van der Gragt M."/>
            <person name="Ter Horst A."/>
            <person name="Brankovics B."/>
            <person name="Houterman P.M."/>
            <person name="Arie T."/>
            <person name="Rep M."/>
        </authorList>
    </citation>
    <scope>NUCLEOTIDE SEQUENCE [LARGE SCALE GENOMIC DNA]</scope>
    <source>
        <strain evidence="1 2">Forc016</strain>
    </source>
</reference>
<dbReference type="Proteomes" id="UP000219602">
    <property type="component" value="Chromosome 1"/>
</dbReference>
<dbReference type="EMBL" id="MABQ02000001">
    <property type="protein sequence ID" value="PCD46331.1"/>
    <property type="molecule type" value="Genomic_DNA"/>
</dbReference>
<proteinExistence type="predicted"/>
<name>A0A2H3HW01_FUSOX</name>
<reference evidence="1 2" key="1">
    <citation type="journal article" date="2016" name="Environ. Microbiol.">
        <title>Effector profiles distinguish formae speciales of Fusarium oxysporum.</title>
        <authorList>
            <person name="van Dam P."/>
            <person name="Fokkens L."/>
            <person name="Schmidt S.M."/>
            <person name="Linmans J.H."/>
            <person name="Kistler H.C."/>
            <person name="Ma L.J."/>
            <person name="Rep M."/>
        </authorList>
    </citation>
    <scope>NUCLEOTIDE SEQUENCE [LARGE SCALE GENOMIC DNA]</scope>
    <source>
        <strain evidence="1 2">Forc016</strain>
    </source>
</reference>
<evidence type="ECO:0000313" key="1">
    <source>
        <dbReference type="EMBL" id="PCD46331.1"/>
    </source>
</evidence>